<accession>A0A9X3N1I4</accession>
<name>A0A9X3N1I4_9ACTN</name>
<dbReference type="AlphaFoldDB" id="A0A9X3N1I4"/>
<organism evidence="3 4">
    <name type="scientific">Solirubrobacter ginsenosidimutans</name>
    <dbReference type="NCBI Taxonomy" id="490573"/>
    <lineage>
        <taxon>Bacteria</taxon>
        <taxon>Bacillati</taxon>
        <taxon>Actinomycetota</taxon>
        <taxon>Thermoleophilia</taxon>
        <taxon>Solirubrobacterales</taxon>
        <taxon>Solirubrobacteraceae</taxon>
        <taxon>Solirubrobacter</taxon>
    </lineage>
</organism>
<dbReference type="GO" id="GO:0003677">
    <property type="term" value="F:DNA binding"/>
    <property type="evidence" value="ECO:0007669"/>
    <property type="project" value="UniProtKB-KW"/>
</dbReference>
<dbReference type="InterPro" id="IPR000551">
    <property type="entry name" value="MerR-type_HTH_dom"/>
</dbReference>
<dbReference type="SMART" id="SM00422">
    <property type="entry name" value="HTH_MERR"/>
    <property type="match status" value="1"/>
</dbReference>
<dbReference type="Proteomes" id="UP001149140">
    <property type="component" value="Unassembled WGS sequence"/>
</dbReference>
<proteinExistence type="predicted"/>
<evidence type="ECO:0000259" key="2">
    <source>
        <dbReference type="PROSITE" id="PS50937"/>
    </source>
</evidence>
<evidence type="ECO:0000313" key="3">
    <source>
        <dbReference type="EMBL" id="MDA0166704.1"/>
    </source>
</evidence>
<dbReference type="RefSeq" id="WP_270045961.1">
    <property type="nucleotide sequence ID" value="NZ_JAPDOD010000073.1"/>
</dbReference>
<dbReference type="EMBL" id="JAPDOD010000073">
    <property type="protein sequence ID" value="MDA0166704.1"/>
    <property type="molecule type" value="Genomic_DNA"/>
</dbReference>
<dbReference type="GO" id="GO:0003700">
    <property type="term" value="F:DNA-binding transcription factor activity"/>
    <property type="evidence" value="ECO:0007669"/>
    <property type="project" value="InterPro"/>
</dbReference>
<dbReference type="PANTHER" id="PTHR30204:SF93">
    <property type="entry name" value="HTH MERR-TYPE DOMAIN-CONTAINING PROTEIN"/>
    <property type="match status" value="1"/>
</dbReference>
<dbReference type="InterPro" id="IPR009061">
    <property type="entry name" value="DNA-bd_dom_put_sf"/>
</dbReference>
<protein>
    <submittedName>
        <fullName evidence="3">MerR family transcriptional regulator</fullName>
    </submittedName>
</protein>
<reference evidence="3" key="1">
    <citation type="submission" date="2022-10" db="EMBL/GenBank/DDBJ databases">
        <title>The WGS of Solirubrobacter ginsenosidimutans DSM 21036.</title>
        <authorList>
            <person name="Jiang Z."/>
        </authorList>
    </citation>
    <scope>NUCLEOTIDE SEQUENCE</scope>
    <source>
        <strain evidence="3">DSM 21036</strain>
    </source>
</reference>
<gene>
    <name evidence="3" type="ORF">OM076_40960</name>
</gene>
<feature type="domain" description="HTH merR-type" evidence="2">
    <location>
        <begin position="1"/>
        <end position="71"/>
    </location>
</feature>
<evidence type="ECO:0000256" key="1">
    <source>
        <dbReference type="ARBA" id="ARBA00023125"/>
    </source>
</evidence>
<dbReference type="SUPFAM" id="SSF46955">
    <property type="entry name" value="Putative DNA-binding domain"/>
    <property type="match status" value="1"/>
</dbReference>
<dbReference type="Gene3D" id="1.10.1660.10">
    <property type="match status" value="1"/>
</dbReference>
<evidence type="ECO:0000313" key="4">
    <source>
        <dbReference type="Proteomes" id="UP001149140"/>
    </source>
</evidence>
<dbReference type="PANTHER" id="PTHR30204">
    <property type="entry name" value="REDOX-CYCLING DRUG-SENSING TRANSCRIPTIONAL ACTIVATOR SOXR"/>
    <property type="match status" value="1"/>
</dbReference>
<keyword evidence="4" id="KW-1185">Reference proteome</keyword>
<sequence length="139" mass="16109">MRIGELARAAGTTPRTVRYYEEIGLLPGSDERAAGSHREYGSDDVARVRELLRLKQMLGLTLDELKVVMHGEDERARRRREYHETSDPAERHRLLEAAQAHTDSLLAIVGRRKDELETFEAELNERRQRLAHLLRERVV</sequence>
<dbReference type="Pfam" id="PF13411">
    <property type="entry name" value="MerR_1"/>
    <property type="match status" value="1"/>
</dbReference>
<dbReference type="InterPro" id="IPR047057">
    <property type="entry name" value="MerR_fam"/>
</dbReference>
<comment type="caution">
    <text evidence="3">The sequence shown here is derived from an EMBL/GenBank/DDBJ whole genome shotgun (WGS) entry which is preliminary data.</text>
</comment>
<keyword evidence="1" id="KW-0238">DNA-binding</keyword>
<dbReference type="PROSITE" id="PS50937">
    <property type="entry name" value="HTH_MERR_2"/>
    <property type="match status" value="1"/>
</dbReference>